<evidence type="ECO:0000256" key="2">
    <source>
        <dbReference type="SAM" id="Coils"/>
    </source>
</evidence>
<evidence type="ECO:0000259" key="4">
    <source>
        <dbReference type="Pfam" id="PF24883"/>
    </source>
</evidence>
<gene>
    <name evidence="5" type="ORF">BDW42DRAFT_185144</name>
</gene>
<protein>
    <submittedName>
        <fullName evidence="5">Uncharacterized protein</fullName>
    </submittedName>
</protein>
<dbReference type="InterPro" id="IPR056125">
    <property type="entry name" value="DUF7708"/>
</dbReference>
<evidence type="ECO:0000256" key="1">
    <source>
        <dbReference type="ARBA" id="ARBA00022737"/>
    </source>
</evidence>
<dbReference type="InterPro" id="IPR056884">
    <property type="entry name" value="NPHP3-like_N"/>
</dbReference>
<accession>A0A2J5HWP2</accession>
<dbReference type="Pfam" id="PF24883">
    <property type="entry name" value="NPHP3_N"/>
    <property type="match status" value="1"/>
</dbReference>
<dbReference type="EMBL" id="KZ559532">
    <property type="protein sequence ID" value="PLN81836.1"/>
    <property type="molecule type" value="Genomic_DNA"/>
</dbReference>
<evidence type="ECO:0000259" key="3">
    <source>
        <dbReference type="Pfam" id="PF24809"/>
    </source>
</evidence>
<dbReference type="Pfam" id="PF24809">
    <property type="entry name" value="DUF7708"/>
    <property type="match status" value="1"/>
</dbReference>
<organism evidence="5 6">
    <name type="scientific">Aspergillus taichungensis</name>
    <dbReference type="NCBI Taxonomy" id="482145"/>
    <lineage>
        <taxon>Eukaryota</taxon>
        <taxon>Fungi</taxon>
        <taxon>Dikarya</taxon>
        <taxon>Ascomycota</taxon>
        <taxon>Pezizomycotina</taxon>
        <taxon>Eurotiomycetes</taxon>
        <taxon>Eurotiomycetidae</taxon>
        <taxon>Eurotiales</taxon>
        <taxon>Aspergillaceae</taxon>
        <taxon>Aspergillus</taxon>
        <taxon>Aspergillus subgen. Circumdati</taxon>
    </lineage>
</organism>
<dbReference type="OrthoDB" id="5389929at2759"/>
<sequence length="542" mass="62487">MSEEAKFKKGKKRFNDQDLTVIEKSDAEQEEFHRVAQTNNNFSKEELSALRIQSANDFEKFFNSTLTAKGKFEESHRNGTGRAGRAIQNAGASAYDILQNMEPIVETVKTFAAPYGGIAIGTISFLVTVASYRARTEQLIWDTLLQIRDRAVGLKLFRDIYHDDHELDEHLQSKIVQAYNCFISFCIEAGKYYTKRGLRRWAKAAYGATALDDYASKVQNAILEVRYTSEELLMKNVDTIKKLNIDQAREIETLKAQLKQLQEGHDNDKLDEIQELLTLSAYSRESELDRLRKYQADINWSFDYDWPTTLQRMQGSQLTKFQSEKDFHTWRYSKHSSMLILVGYNNEQVCLSPECWLSPAALDMITRLSKAGQADPCAFYLIGRHESRLSTQVLASILIQLLRQNSQVLQNQNKYNELYAAAKKYNQAATLQNENGRQKTGRKSIKLLQDVAFHVLNLFDPHHTIWIILDRVDQCRSEQETYHRKSLMKTLVYLVEKAEVRVKVLTVANGYDWKLDEQEDELDCSNPSRVGFCTVRQQESDS</sequence>
<feature type="coiled-coil region" evidence="2">
    <location>
        <begin position="244"/>
        <end position="271"/>
    </location>
</feature>
<feature type="domain" description="Nephrocystin 3-like N-terminal" evidence="4">
    <location>
        <begin position="360"/>
        <end position="506"/>
    </location>
</feature>
<feature type="domain" description="DUF7708" evidence="3">
    <location>
        <begin position="98"/>
        <end position="225"/>
    </location>
</feature>
<dbReference type="Proteomes" id="UP000235023">
    <property type="component" value="Unassembled WGS sequence"/>
</dbReference>
<keyword evidence="2" id="KW-0175">Coiled coil</keyword>
<evidence type="ECO:0000313" key="5">
    <source>
        <dbReference type="EMBL" id="PLN81836.1"/>
    </source>
</evidence>
<reference evidence="6" key="1">
    <citation type="submission" date="2017-12" db="EMBL/GenBank/DDBJ databases">
        <authorList>
            <consortium name="DOE Joint Genome Institute"/>
            <person name="Mondo S.J."/>
            <person name="Kjaerbolling I."/>
            <person name="Vesth T.C."/>
            <person name="Frisvad J.C."/>
            <person name="Nybo J.L."/>
            <person name="Theobald S."/>
            <person name="Kuo A."/>
            <person name="Bowyer P."/>
            <person name="Matsuda Y."/>
            <person name="Lyhne E.K."/>
            <person name="Kogle M.E."/>
            <person name="Clum A."/>
            <person name="Lipzen A."/>
            <person name="Salamov A."/>
            <person name="Ngan C.Y."/>
            <person name="Daum C."/>
            <person name="Chiniquy J."/>
            <person name="Barry K."/>
            <person name="LaButti K."/>
            <person name="Haridas S."/>
            <person name="Simmons B.A."/>
            <person name="Magnuson J.K."/>
            <person name="Mortensen U.H."/>
            <person name="Larsen T.O."/>
            <person name="Grigoriev I.V."/>
            <person name="Baker S.E."/>
            <person name="Andersen M.R."/>
            <person name="Nordberg H.P."/>
            <person name="Cantor M.N."/>
            <person name="Hua S.X."/>
        </authorList>
    </citation>
    <scope>NUCLEOTIDE SEQUENCE [LARGE SCALE GENOMIC DNA]</scope>
    <source>
        <strain evidence="6">IBT 19404</strain>
    </source>
</reference>
<evidence type="ECO:0000313" key="6">
    <source>
        <dbReference type="Proteomes" id="UP000235023"/>
    </source>
</evidence>
<keyword evidence="6" id="KW-1185">Reference proteome</keyword>
<proteinExistence type="predicted"/>
<name>A0A2J5HWP2_9EURO</name>
<dbReference type="AlphaFoldDB" id="A0A2J5HWP2"/>
<keyword evidence="1" id="KW-0677">Repeat</keyword>